<name>A0A316E1Y2_9FLAO</name>
<dbReference type="EMBL" id="JACWLN010000006">
    <property type="protein sequence ID" value="MBD1261786.1"/>
    <property type="molecule type" value="Genomic_DNA"/>
</dbReference>
<dbReference type="Proteomes" id="UP000651837">
    <property type="component" value="Unassembled WGS sequence"/>
</dbReference>
<reference evidence="1 4" key="2">
    <citation type="submission" date="2020-07" db="EMBL/GenBank/DDBJ databases">
        <title>The draft genome sequence of Maribacter polysiphoniae KCTC 22021.</title>
        <authorList>
            <person name="Mu L."/>
        </authorList>
    </citation>
    <scope>NUCLEOTIDE SEQUENCE [LARGE SCALE GENOMIC DNA]</scope>
    <source>
        <strain evidence="1 4">KCTC 22021</strain>
    </source>
</reference>
<evidence type="ECO:0000313" key="4">
    <source>
        <dbReference type="Proteomes" id="UP000651837"/>
    </source>
</evidence>
<accession>A0A316E1Y2</accession>
<evidence type="ECO:0000313" key="1">
    <source>
        <dbReference type="EMBL" id="MBD1261786.1"/>
    </source>
</evidence>
<proteinExistence type="predicted"/>
<gene>
    <name evidence="1" type="ORF">HZY62_14365</name>
    <name evidence="2" type="ORF">LX92_04493</name>
</gene>
<protein>
    <recommendedName>
        <fullName evidence="5">SIR2-like protein</fullName>
    </recommendedName>
</protein>
<organism evidence="2 3">
    <name type="scientific">Maribacter polysiphoniae</name>
    <dbReference type="NCBI Taxonomy" id="429344"/>
    <lineage>
        <taxon>Bacteria</taxon>
        <taxon>Pseudomonadati</taxon>
        <taxon>Bacteroidota</taxon>
        <taxon>Flavobacteriia</taxon>
        <taxon>Flavobacteriales</taxon>
        <taxon>Flavobacteriaceae</taxon>
        <taxon>Maribacter</taxon>
    </lineage>
</organism>
<dbReference type="AlphaFoldDB" id="A0A316E1Y2"/>
<keyword evidence="4" id="KW-1185">Reference proteome</keyword>
<dbReference type="Proteomes" id="UP000245667">
    <property type="component" value="Unassembled WGS sequence"/>
</dbReference>
<evidence type="ECO:0000313" key="3">
    <source>
        <dbReference type="Proteomes" id="UP000245667"/>
    </source>
</evidence>
<dbReference type="OrthoDB" id="1339133at2"/>
<comment type="caution">
    <text evidence="2">The sequence shown here is derived from an EMBL/GenBank/DDBJ whole genome shotgun (WGS) entry which is preliminary data.</text>
</comment>
<reference evidence="2 3" key="1">
    <citation type="submission" date="2018-05" db="EMBL/GenBank/DDBJ databases">
        <title>Genomic Encyclopedia of Archaeal and Bacterial Type Strains, Phase II (KMG-II): from individual species to whole genera.</title>
        <authorList>
            <person name="Goeker M."/>
        </authorList>
    </citation>
    <scope>NUCLEOTIDE SEQUENCE [LARGE SCALE GENOMIC DNA]</scope>
    <source>
        <strain evidence="2 3">DSM 23514</strain>
    </source>
</reference>
<dbReference type="EMBL" id="QGGQ01000029">
    <property type="protein sequence ID" value="PWK16850.1"/>
    <property type="molecule type" value="Genomic_DNA"/>
</dbReference>
<sequence>MKGKNITFIVGAGAVQNAWNPVIRAINKTEDIETNGDGANFLFARYIYLLKFYSSIAKAGKHPKMFEMMKSNIRVLKKNIADELKKAQNSGEIKPRENFKEIVDKFVMSKVDRAYLVTTNWDNIIDLEINKLYRSNNPDTNSRIESFHIHGSIESPDELYLPSEITQEVYRTKEEEMKLGRNHGSLMSLLENGNRTVLYGISLDPLDAELNQTLGAGISSPNIEEVIIINPSHEIVANRVKLLLDKRYPAKILAYNPNDLNKKIEYN</sequence>
<evidence type="ECO:0000313" key="2">
    <source>
        <dbReference type="EMBL" id="PWK16850.1"/>
    </source>
</evidence>
<dbReference type="RefSeq" id="WP_109655265.1">
    <property type="nucleotide sequence ID" value="NZ_JACWLN010000006.1"/>
</dbReference>
<evidence type="ECO:0008006" key="5">
    <source>
        <dbReference type="Google" id="ProtNLM"/>
    </source>
</evidence>